<keyword evidence="5" id="KW-0479">Metal-binding</keyword>
<dbReference type="EMBL" id="DRSQ01000234">
    <property type="protein sequence ID" value="HHE33090.1"/>
    <property type="molecule type" value="Genomic_DNA"/>
</dbReference>
<dbReference type="Proteomes" id="UP000886058">
    <property type="component" value="Unassembled WGS sequence"/>
</dbReference>
<dbReference type="GO" id="GO:0005524">
    <property type="term" value="F:ATP binding"/>
    <property type="evidence" value="ECO:0007669"/>
    <property type="project" value="UniProtKB-KW"/>
</dbReference>
<sequence length="96" mass="11460">MNRAEILEIIRQYKQENSEKYGIDAIGLFGSYARDLASEESDVDIVIETREPDLYKMVHIKEDLEQRLNKPVDIVRKREKMNPYLKKRIERDAEYV</sequence>
<dbReference type="PANTHER" id="PTHR33571">
    <property type="entry name" value="SSL8005 PROTEIN"/>
    <property type="match status" value="1"/>
</dbReference>
<keyword evidence="8" id="KW-0460">Magnesium</keyword>
<proteinExistence type="inferred from homology"/>
<dbReference type="PANTHER" id="PTHR33571:SF14">
    <property type="entry name" value="PROTEIN ADENYLYLTRANSFERASE MJ0435-RELATED"/>
    <property type="match status" value="1"/>
</dbReference>
<evidence type="ECO:0000256" key="9">
    <source>
        <dbReference type="ARBA" id="ARBA00038276"/>
    </source>
</evidence>
<evidence type="ECO:0000256" key="3">
    <source>
        <dbReference type="ARBA" id="ARBA00022679"/>
    </source>
</evidence>
<gene>
    <name evidence="11" type="ORF">ENL07_10880</name>
</gene>
<keyword evidence="4" id="KW-0548">Nucleotidyltransferase</keyword>
<dbReference type="InterPro" id="IPR043519">
    <property type="entry name" value="NT_sf"/>
</dbReference>
<comment type="caution">
    <text evidence="11">The sequence shown here is derived from an EMBL/GenBank/DDBJ whole genome shotgun (WGS) entry which is preliminary data.</text>
</comment>
<comment type="similarity">
    <text evidence="9">Belongs to the MntA antitoxin family.</text>
</comment>
<dbReference type="Pfam" id="PF01909">
    <property type="entry name" value="NTP_transf_2"/>
    <property type="match status" value="1"/>
</dbReference>
<keyword evidence="7" id="KW-0067">ATP-binding</keyword>
<evidence type="ECO:0000256" key="6">
    <source>
        <dbReference type="ARBA" id="ARBA00022741"/>
    </source>
</evidence>
<protein>
    <submittedName>
        <fullName evidence="11">Nucleotidyltransferase</fullName>
    </submittedName>
</protein>
<evidence type="ECO:0000256" key="7">
    <source>
        <dbReference type="ARBA" id="ARBA00022840"/>
    </source>
</evidence>
<dbReference type="InterPro" id="IPR002934">
    <property type="entry name" value="Polymerase_NTP_transf_dom"/>
</dbReference>
<dbReference type="CDD" id="cd05403">
    <property type="entry name" value="NT_KNTase_like"/>
    <property type="match status" value="1"/>
</dbReference>
<accession>A0A7C5DI47</accession>
<evidence type="ECO:0000256" key="8">
    <source>
        <dbReference type="ARBA" id="ARBA00022842"/>
    </source>
</evidence>
<evidence type="ECO:0000256" key="4">
    <source>
        <dbReference type="ARBA" id="ARBA00022695"/>
    </source>
</evidence>
<keyword evidence="6" id="KW-0547">Nucleotide-binding</keyword>
<dbReference type="GO" id="GO:0016779">
    <property type="term" value="F:nucleotidyltransferase activity"/>
    <property type="evidence" value="ECO:0007669"/>
    <property type="project" value="UniProtKB-KW"/>
</dbReference>
<reference evidence="11" key="1">
    <citation type="journal article" date="2020" name="mSystems">
        <title>Genome- and Community-Level Interaction Insights into Carbon Utilization and Element Cycling Functions of Hydrothermarchaeota in Hydrothermal Sediment.</title>
        <authorList>
            <person name="Zhou Z."/>
            <person name="Liu Y."/>
            <person name="Xu W."/>
            <person name="Pan J."/>
            <person name="Luo Z.H."/>
            <person name="Li M."/>
        </authorList>
    </citation>
    <scope>NUCLEOTIDE SEQUENCE [LARGE SCALE GENOMIC DNA]</scope>
    <source>
        <strain evidence="11">HyVt-633</strain>
    </source>
</reference>
<dbReference type="Gene3D" id="3.30.460.10">
    <property type="entry name" value="Beta Polymerase, domain 2"/>
    <property type="match status" value="1"/>
</dbReference>
<keyword evidence="2" id="KW-1277">Toxin-antitoxin system</keyword>
<feature type="domain" description="Polymerase nucleotidyl transferase" evidence="10">
    <location>
        <begin position="10"/>
        <end position="95"/>
    </location>
</feature>
<dbReference type="SUPFAM" id="SSF81301">
    <property type="entry name" value="Nucleotidyltransferase"/>
    <property type="match status" value="1"/>
</dbReference>
<dbReference type="GO" id="GO:0046872">
    <property type="term" value="F:metal ion binding"/>
    <property type="evidence" value="ECO:0007669"/>
    <property type="project" value="UniProtKB-KW"/>
</dbReference>
<keyword evidence="3" id="KW-0808">Transferase</keyword>
<organism evidence="11">
    <name type="scientific">Chlorobaculum parvum</name>
    <dbReference type="NCBI Taxonomy" id="274539"/>
    <lineage>
        <taxon>Bacteria</taxon>
        <taxon>Pseudomonadati</taxon>
        <taxon>Chlorobiota</taxon>
        <taxon>Chlorobiia</taxon>
        <taxon>Chlorobiales</taxon>
        <taxon>Chlorobiaceae</taxon>
        <taxon>Chlorobaculum</taxon>
    </lineage>
</organism>
<name>A0A7C5DI47_9CHLB</name>
<evidence type="ECO:0000259" key="10">
    <source>
        <dbReference type="Pfam" id="PF01909"/>
    </source>
</evidence>
<dbReference type="InterPro" id="IPR052038">
    <property type="entry name" value="Type-VII_TA_antitoxin"/>
</dbReference>
<evidence type="ECO:0000256" key="2">
    <source>
        <dbReference type="ARBA" id="ARBA00022649"/>
    </source>
</evidence>
<evidence type="ECO:0000256" key="1">
    <source>
        <dbReference type="ARBA" id="ARBA00001946"/>
    </source>
</evidence>
<comment type="cofactor">
    <cofactor evidence="1">
        <name>Mg(2+)</name>
        <dbReference type="ChEBI" id="CHEBI:18420"/>
    </cofactor>
</comment>
<dbReference type="AlphaFoldDB" id="A0A7C5DI47"/>
<evidence type="ECO:0000313" key="11">
    <source>
        <dbReference type="EMBL" id="HHE33090.1"/>
    </source>
</evidence>
<evidence type="ECO:0000256" key="5">
    <source>
        <dbReference type="ARBA" id="ARBA00022723"/>
    </source>
</evidence>